<feature type="region of interest" description="Disordered" evidence="1">
    <location>
        <begin position="18"/>
        <end position="45"/>
    </location>
</feature>
<evidence type="ECO:0000313" key="3">
    <source>
        <dbReference type="EMBL" id="TCC07169.1"/>
    </source>
</evidence>
<evidence type="ECO:0000256" key="1">
    <source>
        <dbReference type="SAM" id="MobiDB-lite"/>
    </source>
</evidence>
<comment type="caution">
    <text evidence="3">The sequence shown here is derived from an EMBL/GenBank/DDBJ whole genome shotgun (WGS) entry which is preliminary data.</text>
</comment>
<feature type="domain" description="Iminophenyl-pyruvate dimer synthase" evidence="2">
    <location>
        <begin position="36"/>
        <end position="97"/>
    </location>
</feature>
<dbReference type="AlphaFoldDB" id="A0A4R0HHG1"/>
<dbReference type="Gene3D" id="1.20.1260.10">
    <property type="match status" value="1"/>
</dbReference>
<evidence type="ECO:0000259" key="2">
    <source>
        <dbReference type="Pfam" id="PF12902"/>
    </source>
</evidence>
<dbReference type="InterPro" id="IPR026820">
    <property type="entry name" value="VioB/RebD_dom"/>
</dbReference>
<dbReference type="OrthoDB" id="9800162at2"/>
<accession>A0A4R0HHG1</accession>
<dbReference type="Proteomes" id="UP000292346">
    <property type="component" value="Unassembled WGS sequence"/>
</dbReference>
<organism evidence="3 4">
    <name type="scientific">Kribbella soli</name>
    <dbReference type="NCBI Taxonomy" id="1124743"/>
    <lineage>
        <taxon>Bacteria</taxon>
        <taxon>Bacillati</taxon>
        <taxon>Actinomycetota</taxon>
        <taxon>Actinomycetes</taxon>
        <taxon>Propionibacteriales</taxon>
        <taxon>Kribbellaceae</taxon>
        <taxon>Kribbella</taxon>
    </lineage>
</organism>
<dbReference type="PANTHER" id="PTHR34400">
    <property type="match status" value="1"/>
</dbReference>
<evidence type="ECO:0000313" key="4">
    <source>
        <dbReference type="Proteomes" id="UP000292346"/>
    </source>
</evidence>
<keyword evidence="4" id="KW-1185">Reference proteome</keyword>
<dbReference type="PANTHER" id="PTHR34400:SF4">
    <property type="entry name" value="MEMBRANE PROTEIN"/>
    <property type="match status" value="1"/>
</dbReference>
<proteinExistence type="predicted"/>
<protein>
    <recommendedName>
        <fullName evidence="2">Iminophenyl-pyruvate dimer synthase domain-containing protein</fullName>
    </recommendedName>
</protein>
<dbReference type="EMBL" id="SJJZ01000002">
    <property type="protein sequence ID" value="TCC07169.1"/>
    <property type="molecule type" value="Genomic_DNA"/>
</dbReference>
<dbReference type="Pfam" id="PF12902">
    <property type="entry name" value="Ferritin-like"/>
    <property type="match status" value="1"/>
</dbReference>
<reference evidence="3 4" key="1">
    <citation type="submission" date="2019-02" db="EMBL/GenBank/DDBJ databases">
        <title>Kribbella capetownensis sp. nov. and Kribbella speibonae sp. nov., isolated from soil.</title>
        <authorList>
            <person name="Curtis S.M."/>
            <person name="Norton I."/>
            <person name="Everest G.J."/>
            <person name="Meyers P.R."/>
        </authorList>
    </citation>
    <scope>NUCLEOTIDE SEQUENCE [LARGE SCALE GENOMIC DNA]</scope>
    <source>
        <strain evidence="3 4">KCTC 29219</strain>
    </source>
</reference>
<sequence length="212" mass="23508">MAIGHGDSPSAVIEALRLSSEEAGPSRAGPRSLAARPSVRGTNEPEVEDLDTALVALAEIVEQGEGTTRSEVWDGDQDIFHPYRDEVAHYYRFVELKLGRRYRRGDTPQSGPTGETLAIDYRSVHPMRRNPRLTDHPVDSPIRAAQAEFNHTYCTLLRSLEQAFNGRPKMLGAAVGTMYTLKAQAQSLMQMPGGDDRTAGPTFEYLEPELRR</sequence>
<gene>
    <name evidence="3" type="ORF">E0H45_14200</name>
</gene>
<dbReference type="RefSeq" id="WP_131337817.1">
    <property type="nucleotide sequence ID" value="NZ_SJJZ01000002.1"/>
</dbReference>
<name>A0A4R0HHG1_9ACTN</name>
<dbReference type="InterPro" id="IPR012347">
    <property type="entry name" value="Ferritin-like"/>
</dbReference>